<protein>
    <submittedName>
        <fullName evidence="1">Uncharacterized protein</fullName>
    </submittedName>
</protein>
<name>I2GFB9_9BACT</name>
<evidence type="ECO:0000313" key="2">
    <source>
        <dbReference type="Proteomes" id="UP000009309"/>
    </source>
</evidence>
<comment type="caution">
    <text evidence="1">The sequence shown here is derived from an EMBL/GenBank/DDBJ whole genome shotgun (WGS) entry which is preliminary data.</text>
</comment>
<dbReference type="Proteomes" id="UP000009309">
    <property type="component" value="Unassembled WGS sequence"/>
</dbReference>
<dbReference type="EMBL" id="CAIT01000005">
    <property type="protein sequence ID" value="CCH52594.1"/>
    <property type="molecule type" value="Genomic_DNA"/>
</dbReference>
<evidence type="ECO:0000313" key="1">
    <source>
        <dbReference type="EMBL" id="CCH52594.1"/>
    </source>
</evidence>
<gene>
    <name evidence="1" type="ORF">BN8_01606</name>
</gene>
<proteinExistence type="predicted"/>
<keyword evidence="2" id="KW-1185">Reference proteome</keyword>
<sequence>MQSVMLSTDCFEPTDFSLSTNTSPDFLRALVWQLSVVDMTNYRG</sequence>
<organism evidence="1 2">
    <name type="scientific">Fibrisoma limi BUZ 3</name>
    <dbReference type="NCBI Taxonomy" id="1185876"/>
    <lineage>
        <taxon>Bacteria</taxon>
        <taxon>Pseudomonadati</taxon>
        <taxon>Bacteroidota</taxon>
        <taxon>Cytophagia</taxon>
        <taxon>Cytophagales</taxon>
        <taxon>Spirosomataceae</taxon>
        <taxon>Fibrisoma</taxon>
    </lineage>
</organism>
<dbReference type="STRING" id="1185876.BN8_01606"/>
<reference evidence="1 2" key="1">
    <citation type="journal article" date="2012" name="J. Bacteriol.">
        <title>Genome Sequence of the Filamentous Bacterium Fibrisoma limi BUZ 3T.</title>
        <authorList>
            <person name="Filippini M."/>
            <person name="Qi W."/>
            <person name="Jaenicke S."/>
            <person name="Goesmann A."/>
            <person name="Smits T.H."/>
            <person name="Bagheri H.C."/>
        </authorList>
    </citation>
    <scope>NUCLEOTIDE SEQUENCE [LARGE SCALE GENOMIC DNA]</scope>
    <source>
        <strain evidence="2">BUZ 3T</strain>
    </source>
</reference>
<dbReference type="AlphaFoldDB" id="I2GFB9"/>
<accession>I2GFB9</accession>